<proteinExistence type="predicted"/>
<dbReference type="EMBL" id="ADMT01000148">
    <property type="protein sequence ID" value="EFF82879.1"/>
    <property type="molecule type" value="Genomic_DNA"/>
</dbReference>
<reference evidence="2" key="1">
    <citation type="submission" date="2010-03" db="EMBL/GenBank/DDBJ databases">
        <title>Complete sequence of Mobiluncus curtisii ATCC 43063.</title>
        <authorList>
            <person name="Muzny D."/>
            <person name="Qin X."/>
            <person name="Deng J."/>
            <person name="Jiang H."/>
            <person name="Liu Y."/>
            <person name="Qu J."/>
            <person name="Song X.-Z."/>
            <person name="Zhang L."/>
            <person name="Thornton R."/>
            <person name="Coyle M."/>
            <person name="Francisco L."/>
            <person name="Jackson L."/>
            <person name="Javaid M."/>
            <person name="Korchina V."/>
            <person name="Kovar C."/>
            <person name="Mata R."/>
            <person name="Mathew T."/>
            <person name="Ngo R."/>
            <person name="Nguyen L."/>
            <person name="Nguyen N."/>
            <person name="Okwuonu G."/>
            <person name="Ongeri F."/>
            <person name="Pham C."/>
            <person name="Simmons D."/>
            <person name="Wilczek-Boney K."/>
            <person name="Hale W."/>
            <person name="Jakkamsetti A."/>
            <person name="Pham P."/>
            <person name="Ruth R."/>
            <person name="San Lucas F."/>
            <person name="Warren J."/>
            <person name="Zhang J."/>
            <person name="Zhao Z."/>
            <person name="Zhou C."/>
            <person name="Zhu D."/>
            <person name="Lee S."/>
            <person name="Bess C."/>
            <person name="Blankenburg K."/>
            <person name="Forbes L."/>
            <person name="Fu Q."/>
            <person name="Gubbala S."/>
            <person name="Hirani K."/>
            <person name="Jayaseelan J.C."/>
            <person name="Lara F."/>
            <person name="Munidasa M."/>
            <person name="Palculict T."/>
            <person name="Patil S."/>
            <person name="Pu L.-L."/>
            <person name="Saada N."/>
            <person name="Tang L."/>
            <person name="Weissenberger G."/>
            <person name="Zhu Y."/>
            <person name="Hemphill L."/>
            <person name="Shang Y."/>
            <person name="Youmans B."/>
            <person name="Ayvaz T."/>
            <person name="Ross M."/>
            <person name="Santibanez J."/>
            <person name="Aqrawi P."/>
            <person name="Gross S."/>
            <person name="Joshi V."/>
            <person name="Fowler G."/>
            <person name="Nazareth L."/>
            <person name="Reid J."/>
            <person name="Worley K."/>
            <person name="Petrosino J."/>
            <person name="Highlander S."/>
            <person name="Gibbs R."/>
            <person name="Gibbs R."/>
        </authorList>
    </citation>
    <scope>NUCLEOTIDE SEQUENCE [LARGE SCALE GENOMIC DNA]</scope>
    <source>
        <strain evidence="2">ATCC 19194</strain>
    </source>
</reference>
<accession>D4XPK7</accession>
<gene>
    <name evidence="1" type="ORF">HMP0015_1649</name>
</gene>
<comment type="caution">
    <text evidence="1">The sequence shown here is derived from an EMBL/GenBank/DDBJ whole genome shotgun (WGS) entry which is preliminary data.</text>
</comment>
<dbReference type="Proteomes" id="UP000003085">
    <property type="component" value="Unassembled WGS sequence"/>
</dbReference>
<protein>
    <submittedName>
        <fullName evidence="1">Uncharacterized protein</fullName>
    </submittedName>
</protein>
<sequence length="41" mass="4429">MGAWRHAILDQGNQGFGNANINADLDNENLEIVTLLGFKSA</sequence>
<name>D4XPK7_ACIHA</name>
<organism evidence="1 2">
    <name type="scientific">Acinetobacter haemolyticus ATCC 19194</name>
    <dbReference type="NCBI Taxonomy" id="707232"/>
    <lineage>
        <taxon>Bacteria</taxon>
        <taxon>Pseudomonadati</taxon>
        <taxon>Pseudomonadota</taxon>
        <taxon>Gammaproteobacteria</taxon>
        <taxon>Moraxellales</taxon>
        <taxon>Moraxellaceae</taxon>
        <taxon>Acinetobacter</taxon>
    </lineage>
</organism>
<dbReference type="AlphaFoldDB" id="D4XPK7"/>
<evidence type="ECO:0000313" key="1">
    <source>
        <dbReference type="EMBL" id="EFF82879.1"/>
    </source>
</evidence>
<dbReference type="HOGENOM" id="CLU_3264255_0_0_6"/>
<evidence type="ECO:0000313" key="2">
    <source>
        <dbReference type="Proteomes" id="UP000003085"/>
    </source>
</evidence>